<evidence type="ECO:0000313" key="2">
    <source>
        <dbReference type="Proteomes" id="UP000438429"/>
    </source>
</evidence>
<reference evidence="1 2" key="1">
    <citation type="submission" date="2019-06" db="EMBL/GenBank/DDBJ databases">
        <title>Draft genomes of female and male turbot (Scophthalmus maximus).</title>
        <authorList>
            <person name="Xu H."/>
            <person name="Xu X.-W."/>
            <person name="Shao C."/>
            <person name="Chen S."/>
        </authorList>
    </citation>
    <scope>NUCLEOTIDE SEQUENCE [LARGE SCALE GENOMIC DNA]</scope>
    <source>
        <strain evidence="1">Ysfricsl-2016a</strain>
        <tissue evidence="1">Blood</tissue>
    </source>
</reference>
<dbReference type="EMBL" id="VEVO01000019">
    <property type="protein sequence ID" value="KAF0026295.1"/>
    <property type="molecule type" value="Genomic_DNA"/>
</dbReference>
<dbReference type="Proteomes" id="UP000438429">
    <property type="component" value="Unassembled WGS sequence"/>
</dbReference>
<comment type="caution">
    <text evidence="1">The sequence shown here is derived from an EMBL/GenBank/DDBJ whole genome shotgun (WGS) entry which is preliminary data.</text>
</comment>
<accession>A0A6A4S1Z8</accession>
<proteinExistence type="predicted"/>
<gene>
    <name evidence="1" type="ORF">F2P81_021032</name>
</gene>
<protein>
    <submittedName>
        <fullName evidence="1">Uncharacterized protein</fullName>
    </submittedName>
</protein>
<evidence type="ECO:0000313" key="1">
    <source>
        <dbReference type="EMBL" id="KAF0026295.1"/>
    </source>
</evidence>
<dbReference type="AlphaFoldDB" id="A0A6A4S1Z8"/>
<organism evidence="1 2">
    <name type="scientific">Scophthalmus maximus</name>
    <name type="common">Turbot</name>
    <name type="synonym">Psetta maxima</name>
    <dbReference type="NCBI Taxonomy" id="52904"/>
    <lineage>
        <taxon>Eukaryota</taxon>
        <taxon>Metazoa</taxon>
        <taxon>Chordata</taxon>
        <taxon>Craniata</taxon>
        <taxon>Vertebrata</taxon>
        <taxon>Euteleostomi</taxon>
        <taxon>Actinopterygii</taxon>
        <taxon>Neopterygii</taxon>
        <taxon>Teleostei</taxon>
        <taxon>Neoteleostei</taxon>
        <taxon>Acanthomorphata</taxon>
        <taxon>Carangaria</taxon>
        <taxon>Pleuronectiformes</taxon>
        <taxon>Pleuronectoidei</taxon>
        <taxon>Scophthalmidae</taxon>
        <taxon>Scophthalmus</taxon>
    </lineage>
</organism>
<sequence>MNSVIDLIVLFTTCSHSPAMAFGERGSSLGPVWQQPLLHCACQQGRERSTGGDLQTHRLHHTGEVIGRRELHLVYLRSVGF</sequence>
<name>A0A6A4S1Z8_SCOMX</name>